<keyword evidence="3" id="KW-1185">Reference proteome</keyword>
<name>A0A6I4UU98_9SPHN</name>
<gene>
    <name evidence="2" type="ORF">GRI75_10635</name>
</gene>
<dbReference type="OrthoDB" id="9809803at2"/>
<evidence type="ECO:0000259" key="1">
    <source>
        <dbReference type="Pfam" id="PF08410"/>
    </source>
</evidence>
<protein>
    <submittedName>
        <fullName evidence="2">DUF1737 domain-containing protein</fullName>
    </submittedName>
</protein>
<dbReference type="InterPro" id="IPR013619">
    <property type="entry name" value="DUF1737"/>
</dbReference>
<dbReference type="Proteomes" id="UP000469159">
    <property type="component" value="Unassembled WGS sequence"/>
</dbReference>
<dbReference type="AlphaFoldDB" id="A0A6I4UU98"/>
<evidence type="ECO:0000313" key="2">
    <source>
        <dbReference type="EMBL" id="MXP42096.1"/>
    </source>
</evidence>
<evidence type="ECO:0000313" key="3">
    <source>
        <dbReference type="Proteomes" id="UP000469159"/>
    </source>
</evidence>
<sequence>MASNPPDGKPIYRCLTGPDDDQFCKRVSEALAQGWRLHGSPALTFDSLRGKVMVAQAIIWPGYD</sequence>
<reference evidence="2 3" key="1">
    <citation type="submission" date="2019-12" db="EMBL/GenBank/DDBJ databases">
        <title>Genomic-based taxomic classification of the family Erythrobacteraceae.</title>
        <authorList>
            <person name="Xu L."/>
        </authorList>
    </citation>
    <scope>NUCLEOTIDE SEQUENCE [LARGE SCALE GENOMIC DNA]</scope>
    <source>
        <strain evidence="2 3">MCCC 1K02066</strain>
    </source>
</reference>
<proteinExistence type="predicted"/>
<feature type="domain" description="DUF1737" evidence="1">
    <location>
        <begin position="11"/>
        <end position="59"/>
    </location>
</feature>
<dbReference type="Pfam" id="PF08410">
    <property type="entry name" value="DUF1737"/>
    <property type="match status" value="1"/>
</dbReference>
<dbReference type="RefSeq" id="WP_160746962.1">
    <property type="nucleotide sequence ID" value="NZ_WTYK01000006.1"/>
</dbReference>
<accession>A0A6I4UU98</accession>
<dbReference type="EMBL" id="WTYK01000006">
    <property type="protein sequence ID" value="MXP42096.1"/>
    <property type="molecule type" value="Genomic_DNA"/>
</dbReference>
<organism evidence="2 3">
    <name type="scientific">Croceibacterium soli</name>
    <dbReference type="NCBI Taxonomy" id="1739690"/>
    <lineage>
        <taxon>Bacteria</taxon>
        <taxon>Pseudomonadati</taxon>
        <taxon>Pseudomonadota</taxon>
        <taxon>Alphaproteobacteria</taxon>
        <taxon>Sphingomonadales</taxon>
        <taxon>Erythrobacteraceae</taxon>
        <taxon>Croceibacterium</taxon>
    </lineage>
</organism>
<comment type="caution">
    <text evidence="2">The sequence shown here is derived from an EMBL/GenBank/DDBJ whole genome shotgun (WGS) entry which is preliminary data.</text>
</comment>